<dbReference type="GO" id="GO:0006351">
    <property type="term" value="P:DNA-templated transcription"/>
    <property type="evidence" value="ECO:0007669"/>
    <property type="project" value="TreeGrafter"/>
</dbReference>
<dbReference type="Gene3D" id="1.10.10.10">
    <property type="entry name" value="Winged helix-like DNA-binding domain superfamily/Winged helix DNA-binding domain"/>
    <property type="match status" value="1"/>
</dbReference>
<dbReference type="PROSITE" id="PS50931">
    <property type="entry name" value="HTH_LYSR"/>
    <property type="match status" value="1"/>
</dbReference>
<reference evidence="6 7" key="1">
    <citation type="submission" date="2020-01" db="EMBL/GenBank/DDBJ databases">
        <title>Genome sequencing of strain KACC 21265.</title>
        <authorList>
            <person name="Heo J."/>
            <person name="Kim S.-J."/>
            <person name="Kim J.-S."/>
            <person name="Hong S.-B."/>
            <person name="Kwon S.-W."/>
        </authorList>
    </citation>
    <scope>NUCLEOTIDE SEQUENCE [LARGE SCALE GENOMIC DNA]</scope>
    <source>
        <strain evidence="6 7">KACC 21265</strain>
    </source>
</reference>
<dbReference type="InterPro" id="IPR005119">
    <property type="entry name" value="LysR_subst-bd"/>
</dbReference>
<feature type="domain" description="HTH lysR-type" evidence="5">
    <location>
        <begin position="6"/>
        <end position="63"/>
    </location>
</feature>
<evidence type="ECO:0000256" key="2">
    <source>
        <dbReference type="ARBA" id="ARBA00023015"/>
    </source>
</evidence>
<dbReference type="RefSeq" id="WP_160551268.1">
    <property type="nucleotide sequence ID" value="NZ_CP047650.1"/>
</dbReference>
<evidence type="ECO:0000256" key="4">
    <source>
        <dbReference type="ARBA" id="ARBA00023163"/>
    </source>
</evidence>
<dbReference type="SUPFAM" id="SSF46785">
    <property type="entry name" value="Winged helix' DNA-binding domain"/>
    <property type="match status" value="1"/>
</dbReference>
<comment type="similarity">
    <text evidence="1">Belongs to the LysR transcriptional regulatory family.</text>
</comment>
<dbReference type="SUPFAM" id="SSF53850">
    <property type="entry name" value="Periplasmic binding protein-like II"/>
    <property type="match status" value="1"/>
</dbReference>
<dbReference type="PANTHER" id="PTHR30537">
    <property type="entry name" value="HTH-TYPE TRANSCRIPTIONAL REGULATOR"/>
    <property type="match status" value="1"/>
</dbReference>
<keyword evidence="7" id="KW-1185">Reference proteome</keyword>
<organism evidence="6 7">
    <name type="scientific">Xylophilus rhododendri</name>
    <dbReference type="NCBI Taxonomy" id="2697032"/>
    <lineage>
        <taxon>Bacteria</taxon>
        <taxon>Pseudomonadati</taxon>
        <taxon>Pseudomonadota</taxon>
        <taxon>Betaproteobacteria</taxon>
        <taxon>Burkholderiales</taxon>
        <taxon>Xylophilus</taxon>
    </lineage>
</organism>
<dbReference type="Pfam" id="PF00126">
    <property type="entry name" value="HTH_1"/>
    <property type="match status" value="1"/>
</dbReference>
<dbReference type="PRINTS" id="PR00039">
    <property type="entry name" value="HTHLYSR"/>
</dbReference>
<name>A0A857J1I8_9BURK</name>
<evidence type="ECO:0000256" key="3">
    <source>
        <dbReference type="ARBA" id="ARBA00023125"/>
    </source>
</evidence>
<gene>
    <name evidence="6" type="ORF">GT347_06950</name>
</gene>
<dbReference type="InterPro" id="IPR036390">
    <property type="entry name" value="WH_DNA-bd_sf"/>
</dbReference>
<dbReference type="Proteomes" id="UP000464787">
    <property type="component" value="Chromosome"/>
</dbReference>
<evidence type="ECO:0000313" key="6">
    <source>
        <dbReference type="EMBL" id="QHI97750.1"/>
    </source>
</evidence>
<keyword evidence="3" id="KW-0238">DNA-binding</keyword>
<dbReference type="CDD" id="cd08432">
    <property type="entry name" value="PBP2_GcdR_TrpI_HvrB_AmpR_like"/>
    <property type="match status" value="1"/>
</dbReference>
<evidence type="ECO:0000259" key="5">
    <source>
        <dbReference type="PROSITE" id="PS50931"/>
    </source>
</evidence>
<dbReference type="InterPro" id="IPR000847">
    <property type="entry name" value="LysR_HTH_N"/>
</dbReference>
<sequence>MRRTLPPLATLRPFEAAARLGSFTAAADELALTQGAVSLQIRNLEAWLGKRLFERLVRRVELTEDGRQYYAACLNALEEIERATRRMLAQRDHRILTVSCLPTLATMWLMPRLSAFSSAYPDIEVRVATSISAVDLRGSDIDVALRVGKLPGRHYRRGLPGIDLVMTDRWDGIEADYLFDDVLVPVISRKLLDQGAAIDTAADLLKYALIHTASRQNAWRDWLATQGIASRSRKASAEYGHFFMALQAAQECKGIAIVPRKLFETYAERAPGLEIAFEAEVPSAGEYYLLTHESRVDNAAVRKFRKWVLLMAQAEAPPVAHASAKPMAR</sequence>
<evidence type="ECO:0000313" key="7">
    <source>
        <dbReference type="Proteomes" id="UP000464787"/>
    </source>
</evidence>
<dbReference type="GO" id="GO:0043565">
    <property type="term" value="F:sequence-specific DNA binding"/>
    <property type="evidence" value="ECO:0007669"/>
    <property type="project" value="TreeGrafter"/>
</dbReference>
<dbReference type="Gene3D" id="3.40.190.10">
    <property type="entry name" value="Periplasmic binding protein-like II"/>
    <property type="match status" value="2"/>
</dbReference>
<proteinExistence type="inferred from homology"/>
<dbReference type="EMBL" id="CP047650">
    <property type="protein sequence ID" value="QHI97750.1"/>
    <property type="molecule type" value="Genomic_DNA"/>
</dbReference>
<evidence type="ECO:0000256" key="1">
    <source>
        <dbReference type="ARBA" id="ARBA00009437"/>
    </source>
</evidence>
<dbReference type="AlphaFoldDB" id="A0A857J1I8"/>
<dbReference type="Pfam" id="PF03466">
    <property type="entry name" value="LysR_substrate"/>
    <property type="match status" value="1"/>
</dbReference>
<keyword evidence="4" id="KW-0804">Transcription</keyword>
<dbReference type="PANTHER" id="PTHR30537:SF74">
    <property type="entry name" value="HTH-TYPE TRANSCRIPTIONAL REGULATOR TRPI"/>
    <property type="match status" value="1"/>
</dbReference>
<accession>A0A857J1I8</accession>
<dbReference type="FunFam" id="1.10.10.10:FF:000038">
    <property type="entry name" value="Glycine cleavage system transcriptional activator"/>
    <property type="match status" value="1"/>
</dbReference>
<dbReference type="InterPro" id="IPR058163">
    <property type="entry name" value="LysR-type_TF_proteobact-type"/>
</dbReference>
<dbReference type="KEGG" id="xyk:GT347_06950"/>
<dbReference type="GO" id="GO:0003700">
    <property type="term" value="F:DNA-binding transcription factor activity"/>
    <property type="evidence" value="ECO:0007669"/>
    <property type="project" value="InterPro"/>
</dbReference>
<protein>
    <submittedName>
        <fullName evidence="6">LysR family transcriptional regulator</fullName>
    </submittedName>
</protein>
<keyword evidence="2" id="KW-0805">Transcription regulation</keyword>
<dbReference type="InterPro" id="IPR036388">
    <property type="entry name" value="WH-like_DNA-bd_sf"/>
</dbReference>